<name>A0ABS3S4I6_9ACTN</name>
<organism evidence="3 4">
    <name type="scientific">Actinomadura violacea</name>
    <dbReference type="NCBI Taxonomy" id="2819934"/>
    <lineage>
        <taxon>Bacteria</taxon>
        <taxon>Bacillati</taxon>
        <taxon>Actinomycetota</taxon>
        <taxon>Actinomycetes</taxon>
        <taxon>Streptosporangiales</taxon>
        <taxon>Thermomonosporaceae</taxon>
        <taxon>Actinomadura</taxon>
    </lineage>
</organism>
<feature type="compositionally biased region" description="Low complexity" evidence="2">
    <location>
        <begin position="99"/>
        <end position="109"/>
    </location>
</feature>
<protein>
    <submittedName>
        <fullName evidence="3">Uncharacterized protein</fullName>
    </submittedName>
</protein>
<dbReference type="RefSeq" id="WP_208249867.1">
    <property type="nucleotide sequence ID" value="NZ_JAGEPF010000031.1"/>
</dbReference>
<keyword evidence="1" id="KW-0175">Coiled coil</keyword>
<feature type="compositionally biased region" description="Basic and acidic residues" evidence="2">
    <location>
        <begin position="23"/>
        <end position="33"/>
    </location>
</feature>
<evidence type="ECO:0000256" key="1">
    <source>
        <dbReference type="SAM" id="Coils"/>
    </source>
</evidence>
<dbReference type="Proteomes" id="UP000680206">
    <property type="component" value="Unassembled WGS sequence"/>
</dbReference>
<comment type="caution">
    <text evidence="3">The sequence shown here is derived from an EMBL/GenBank/DDBJ whole genome shotgun (WGS) entry which is preliminary data.</text>
</comment>
<evidence type="ECO:0000313" key="3">
    <source>
        <dbReference type="EMBL" id="MBO2463877.1"/>
    </source>
</evidence>
<evidence type="ECO:0000256" key="2">
    <source>
        <dbReference type="SAM" id="MobiDB-lite"/>
    </source>
</evidence>
<gene>
    <name evidence="3" type="ORF">J4709_40545</name>
</gene>
<accession>A0ABS3S4I6</accession>
<feature type="region of interest" description="Disordered" evidence="2">
    <location>
        <begin position="1"/>
        <end position="33"/>
    </location>
</feature>
<sequence>MTSAPPVTVTGHGGGFPCVWNPTRERPDTPKVDRAEMDALVIATLKGSVRNSEPADIIGARTAAEDVAALRAEVKEHKDRLIEIADDYGEDRITREQRATAAPPSAAASLKPHRPALRPSPRTRTPPPSWLAPPISTPQA</sequence>
<feature type="coiled-coil region" evidence="1">
    <location>
        <begin position="60"/>
        <end position="87"/>
    </location>
</feature>
<dbReference type="EMBL" id="JAGEPF010000031">
    <property type="protein sequence ID" value="MBO2463877.1"/>
    <property type="molecule type" value="Genomic_DNA"/>
</dbReference>
<keyword evidence="4" id="KW-1185">Reference proteome</keyword>
<feature type="region of interest" description="Disordered" evidence="2">
    <location>
        <begin position="89"/>
        <end position="140"/>
    </location>
</feature>
<reference evidence="3 4" key="1">
    <citation type="submission" date="2021-03" db="EMBL/GenBank/DDBJ databases">
        <title>Actinomadura violae sp. nov., isolated from lichen in Thailand.</title>
        <authorList>
            <person name="Kanchanasin P."/>
            <person name="Saeng-In P."/>
            <person name="Phongsopitanun W."/>
            <person name="Yuki M."/>
            <person name="Kudo T."/>
            <person name="Ohkuma M."/>
            <person name="Tanasupawat S."/>
        </authorList>
    </citation>
    <scope>NUCLEOTIDE SEQUENCE [LARGE SCALE GENOMIC DNA]</scope>
    <source>
        <strain evidence="3 4">LCR2-06</strain>
    </source>
</reference>
<evidence type="ECO:0000313" key="4">
    <source>
        <dbReference type="Proteomes" id="UP000680206"/>
    </source>
</evidence>
<proteinExistence type="predicted"/>